<organism evidence="2 3">
    <name type="scientific">Paenibacillus profundus</name>
    <dbReference type="NCBI Taxonomy" id="1173085"/>
    <lineage>
        <taxon>Bacteria</taxon>
        <taxon>Bacillati</taxon>
        <taxon>Bacillota</taxon>
        <taxon>Bacilli</taxon>
        <taxon>Bacillales</taxon>
        <taxon>Paenibacillaceae</taxon>
        <taxon>Paenibacillus</taxon>
    </lineage>
</organism>
<gene>
    <name evidence="2" type="ORF">LQV63_27045</name>
</gene>
<feature type="transmembrane region" description="Helical" evidence="1">
    <location>
        <begin position="188"/>
        <end position="209"/>
    </location>
</feature>
<accession>A0ABS8YPQ1</accession>
<reference evidence="2 3" key="1">
    <citation type="submission" date="2021-11" db="EMBL/GenBank/DDBJ databases">
        <title>Draft genome sequence of Paenibacillus profundus YoMME, a new Gram-positive bacteria with exoelectrogenic properties.</title>
        <authorList>
            <person name="Hubenova Y."/>
            <person name="Hubenova E."/>
            <person name="Manasiev Y."/>
            <person name="Peykov S."/>
            <person name="Mitov M."/>
        </authorList>
    </citation>
    <scope>NUCLEOTIDE SEQUENCE [LARGE SCALE GENOMIC DNA]</scope>
    <source>
        <strain evidence="2 3">YoMME</strain>
    </source>
</reference>
<feature type="transmembrane region" description="Helical" evidence="1">
    <location>
        <begin position="162"/>
        <end position="182"/>
    </location>
</feature>
<keyword evidence="1" id="KW-0472">Membrane</keyword>
<feature type="transmembrane region" description="Helical" evidence="1">
    <location>
        <begin position="16"/>
        <end position="37"/>
    </location>
</feature>
<name>A0ABS8YPQ1_9BACL</name>
<protein>
    <submittedName>
        <fullName evidence="2">Multi antimicrobial extrusion protein MatE</fullName>
    </submittedName>
</protein>
<feature type="transmembrane region" description="Helical" evidence="1">
    <location>
        <begin position="384"/>
        <end position="402"/>
    </location>
</feature>
<keyword evidence="1" id="KW-0812">Transmembrane</keyword>
<dbReference type="RefSeq" id="WP_233698965.1">
    <property type="nucleotide sequence ID" value="NZ_JAJNBZ010000037.1"/>
</dbReference>
<evidence type="ECO:0000313" key="3">
    <source>
        <dbReference type="Proteomes" id="UP001199916"/>
    </source>
</evidence>
<feature type="transmembrane region" description="Helical" evidence="1">
    <location>
        <begin position="131"/>
        <end position="150"/>
    </location>
</feature>
<feature type="transmembrane region" description="Helical" evidence="1">
    <location>
        <begin position="352"/>
        <end position="372"/>
    </location>
</feature>
<keyword evidence="3" id="KW-1185">Reference proteome</keyword>
<feature type="transmembrane region" description="Helical" evidence="1">
    <location>
        <begin position="241"/>
        <end position="259"/>
    </location>
</feature>
<feature type="transmembrane region" description="Helical" evidence="1">
    <location>
        <begin position="265"/>
        <end position="286"/>
    </location>
</feature>
<feature type="transmembrane region" description="Helical" evidence="1">
    <location>
        <begin position="408"/>
        <end position="428"/>
    </location>
</feature>
<sequence>MNDSSISEHPVTYKQMLAFFLPLGFSSTLVTVSHVIINSTLARSPNPEFIISTYAIALSLYSLTERPGILLRQTCSTLVRDRNSFRAMTSISNYVLACIMLLNTIIAYTPLGTVVFRHFFGVEEAALEPTLGVYRILMFVSIFSGIRCLYHGIIIYNMRTKWLTIGMIIRLAAMYGLSLYFIRTGVNSGKAGAIIFLSGMAIECLVAWLEGRNLLRHSIPDKVEGHAITNRSHIFKFYKPLLYSSFIAVLIGPSINAMLGKTEEQQLAVASFALASSINLLVLSFFTYLHQIVLNFYAKDSRKVKRFAFTLAFLPGLLTALLSFTPIGSWILTQVMGANEELMRASLDTLRVLMLYSFIFPWIDYGNGIIMMRGQTKMMMRSQMGNVVLTIATLILCVWMTPGWNGTIGALAQSLGVAAELTIVMIVVNSGNTPVRPARDKGASL</sequence>
<evidence type="ECO:0000313" key="2">
    <source>
        <dbReference type="EMBL" id="MCE5172924.1"/>
    </source>
</evidence>
<feature type="transmembrane region" description="Helical" evidence="1">
    <location>
        <begin position="91"/>
        <end position="111"/>
    </location>
</feature>
<dbReference type="EMBL" id="JAJNBZ010000037">
    <property type="protein sequence ID" value="MCE5172924.1"/>
    <property type="molecule type" value="Genomic_DNA"/>
</dbReference>
<comment type="caution">
    <text evidence="2">The sequence shown here is derived from an EMBL/GenBank/DDBJ whole genome shotgun (WGS) entry which is preliminary data.</text>
</comment>
<evidence type="ECO:0000256" key="1">
    <source>
        <dbReference type="SAM" id="Phobius"/>
    </source>
</evidence>
<keyword evidence="1" id="KW-1133">Transmembrane helix</keyword>
<proteinExistence type="predicted"/>
<feature type="transmembrane region" description="Helical" evidence="1">
    <location>
        <begin position="307"/>
        <end position="332"/>
    </location>
</feature>
<dbReference type="Proteomes" id="UP001199916">
    <property type="component" value="Unassembled WGS sequence"/>
</dbReference>